<comment type="caution">
    <text evidence="1">The sequence shown here is derived from an EMBL/GenBank/DDBJ whole genome shotgun (WGS) entry which is preliminary data.</text>
</comment>
<name>A0A2P5C0X5_PARAD</name>
<evidence type="ECO:0000313" key="1">
    <source>
        <dbReference type="EMBL" id="PON54666.1"/>
    </source>
</evidence>
<evidence type="ECO:0000313" key="2">
    <source>
        <dbReference type="Proteomes" id="UP000237105"/>
    </source>
</evidence>
<organism evidence="1 2">
    <name type="scientific">Parasponia andersonii</name>
    <name type="common">Sponia andersonii</name>
    <dbReference type="NCBI Taxonomy" id="3476"/>
    <lineage>
        <taxon>Eukaryota</taxon>
        <taxon>Viridiplantae</taxon>
        <taxon>Streptophyta</taxon>
        <taxon>Embryophyta</taxon>
        <taxon>Tracheophyta</taxon>
        <taxon>Spermatophyta</taxon>
        <taxon>Magnoliopsida</taxon>
        <taxon>eudicotyledons</taxon>
        <taxon>Gunneridae</taxon>
        <taxon>Pentapetalae</taxon>
        <taxon>rosids</taxon>
        <taxon>fabids</taxon>
        <taxon>Rosales</taxon>
        <taxon>Cannabaceae</taxon>
        <taxon>Parasponia</taxon>
    </lineage>
</organism>
<proteinExistence type="predicted"/>
<sequence>YHITYSYVSYHFKQKRKKKFTKEGLDNRSSSSGDEIGLSLTVISLVEVYSLQTNSSIYPIATQRSLLFIIFFPAKKYQKGLQENQTHTEKRKKKKKEHKYIYVLATITYHTSHLGTKKN</sequence>
<accession>A0A2P5C0X5</accession>
<reference evidence="2" key="1">
    <citation type="submission" date="2016-06" db="EMBL/GenBank/DDBJ databases">
        <title>Parallel loss of symbiosis genes in relatives of nitrogen-fixing non-legume Parasponia.</title>
        <authorList>
            <person name="Van Velzen R."/>
            <person name="Holmer R."/>
            <person name="Bu F."/>
            <person name="Rutten L."/>
            <person name="Van Zeijl A."/>
            <person name="Liu W."/>
            <person name="Santuari L."/>
            <person name="Cao Q."/>
            <person name="Sharma T."/>
            <person name="Shen D."/>
            <person name="Roswanjaya Y."/>
            <person name="Wardhani T."/>
            <person name="Kalhor M.S."/>
            <person name="Jansen J."/>
            <person name="Van den Hoogen J."/>
            <person name="Gungor B."/>
            <person name="Hartog M."/>
            <person name="Hontelez J."/>
            <person name="Verver J."/>
            <person name="Yang W.-C."/>
            <person name="Schijlen E."/>
            <person name="Repin R."/>
            <person name="Schilthuizen M."/>
            <person name="Schranz E."/>
            <person name="Heidstra R."/>
            <person name="Miyata K."/>
            <person name="Fedorova E."/>
            <person name="Kohlen W."/>
            <person name="Bisseling T."/>
            <person name="Smit S."/>
            <person name="Geurts R."/>
        </authorList>
    </citation>
    <scope>NUCLEOTIDE SEQUENCE [LARGE SCALE GENOMIC DNA]</scope>
    <source>
        <strain evidence="2">cv. WU1-14</strain>
    </source>
</reference>
<gene>
    <name evidence="1" type="ORF">PanWU01x14_194070</name>
</gene>
<feature type="non-terminal residue" evidence="1">
    <location>
        <position position="1"/>
    </location>
</feature>
<keyword evidence="2" id="KW-1185">Reference proteome</keyword>
<dbReference type="AlphaFoldDB" id="A0A2P5C0X5"/>
<protein>
    <submittedName>
        <fullName evidence="1">Uncharacterized protein</fullName>
    </submittedName>
</protein>
<dbReference type="Proteomes" id="UP000237105">
    <property type="component" value="Unassembled WGS sequence"/>
</dbReference>
<dbReference type="EMBL" id="JXTB01000192">
    <property type="protein sequence ID" value="PON54666.1"/>
    <property type="molecule type" value="Genomic_DNA"/>
</dbReference>